<dbReference type="InterPro" id="IPR027791">
    <property type="entry name" value="Galactosyl_T_C"/>
</dbReference>
<dbReference type="InterPro" id="IPR050834">
    <property type="entry name" value="Glycosyltransf_2"/>
</dbReference>
<reference evidence="4 5" key="1">
    <citation type="journal article" date="2020" name="Nature">
        <title>Bacterial chemolithoautotrophy via manganese oxidation.</title>
        <authorList>
            <person name="Yu H."/>
            <person name="Leadbetter J.R."/>
        </authorList>
    </citation>
    <scope>NUCLEOTIDE SEQUENCE [LARGE SCALE GENOMIC DNA]</scope>
    <source>
        <strain evidence="4 5">RBP-1</strain>
    </source>
</reference>
<proteinExistence type="predicted"/>
<evidence type="ECO:0000259" key="2">
    <source>
        <dbReference type="Pfam" id="PF00535"/>
    </source>
</evidence>
<feature type="domain" description="Galactosyltransferase C-terminal" evidence="3">
    <location>
        <begin position="174"/>
        <end position="221"/>
    </location>
</feature>
<dbReference type="RefSeq" id="WP_168105728.1">
    <property type="nucleotide sequence ID" value="NZ_VTOX01000001.1"/>
</dbReference>
<evidence type="ECO:0000313" key="4">
    <source>
        <dbReference type="EMBL" id="NKE64658.1"/>
    </source>
</evidence>
<dbReference type="Pfam" id="PF00535">
    <property type="entry name" value="Glycos_transf_2"/>
    <property type="match status" value="1"/>
</dbReference>
<feature type="domain" description="Glycosyltransferase 2-like" evidence="2">
    <location>
        <begin position="6"/>
        <end position="119"/>
    </location>
</feature>
<keyword evidence="1 4" id="KW-0808">Transferase</keyword>
<dbReference type="PANTHER" id="PTHR43685:SF2">
    <property type="entry name" value="GLYCOSYLTRANSFERASE 2-LIKE DOMAIN-CONTAINING PROTEIN"/>
    <property type="match status" value="1"/>
</dbReference>
<keyword evidence="5" id="KW-1185">Reference proteome</keyword>
<evidence type="ECO:0000256" key="1">
    <source>
        <dbReference type="ARBA" id="ARBA00022679"/>
    </source>
</evidence>
<dbReference type="AlphaFoldDB" id="A0A7X6I4V0"/>
<dbReference type="SUPFAM" id="SSF53448">
    <property type="entry name" value="Nucleotide-diphospho-sugar transferases"/>
    <property type="match status" value="1"/>
</dbReference>
<gene>
    <name evidence="4" type="ORF">RAMLITH_02390</name>
</gene>
<dbReference type="Gene3D" id="3.90.550.10">
    <property type="entry name" value="Spore Coat Polysaccharide Biosynthesis Protein SpsA, Chain A"/>
    <property type="match status" value="1"/>
</dbReference>
<evidence type="ECO:0000313" key="5">
    <source>
        <dbReference type="Proteomes" id="UP000521868"/>
    </source>
</evidence>
<dbReference type="InterPro" id="IPR029044">
    <property type="entry name" value="Nucleotide-diphossugar_trans"/>
</dbReference>
<dbReference type="Pfam" id="PF02709">
    <property type="entry name" value="Glyco_transf_7C"/>
    <property type="match status" value="1"/>
</dbReference>
<name>A0A7X6I4V0_9BURK</name>
<accession>A0A7X6I4V0</accession>
<sequence>MRRAFVVLTYNRSDALLAVLRALAPQCGRGDVVVIADDGSRAEHVEAVRQGLPPFACPVRHVWHPDVGFTAARARNLGAAHAGADYIVFMDGDCVPTPHFAVQHARLAQAGHFVNGSRVLLSEGLTADAIAGRTDLARLSSAQWLRLRWRGDVNKLTHLLCWTAAPGRVQTGFAWKGIRSCNFGVWYRDLEAVNGFDETFSGWGHEDADLVLRLHRHGLRRKNGYLATEVFHLWHRENSRAGEAGNRERVVQRLQQGLVRAAAGLAELAPGSARIMDLNK</sequence>
<protein>
    <submittedName>
        <fullName evidence="4">Glycosyltransferase</fullName>
    </submittedName>
</protein>
<organism evidence="4 5">
    <name type="scientific">Ramlibacter lithotrophicus</name>
    <dbReference type="NCBI Taxonomy" id="2606681"/>
    <lineage>
        <taxon>Bacteria</taxon>
        <taxon>Pseudomonadati</taxon>
        <taxon>Pseudomonadota</taxon>
        <taxon>Betaproteobacteria</taxon>
        <taxon>Burkholderiales</taxon>
        <taxon>Comamonadaceae</taxon>
        <taxon>Ramlibacter</taxon>
    </lineage>
</organism>
<dbReference type="GO" id="GO:0016740">
    <property type="term" value="F:transferase activity"/>
    <property type="evidence" value="ECO:0007669"/>
    <property type="project" value="UniProtKB-KW"/>
</dbReference>
<evidence type="ECO:0000259" key="3">
    <source>
        <dbReference type="Pfam" id="PF02709"/>
    </source>
</evidence>
<dbReference type="Proteomes" id="UP000521868">
    <property type="component" value="Unassembled WGS sequence"/>
</dbReference>
<dbReference type="InterPro" id="IPR001173">
    <property type="entry name" value="Glyco_trans_2-like"/>
</dbReference>
<dbReference type="EMBL" id="VTOX01000001">
    <property type="protein sequence ID" value="NKE64658.1"/>
    <property type="molecule type" value="Genomic_DNA"/>
</dbReference>
<comment type="caution">
    <text evidence="4">The sequence shown here is derived from an EMBL/GenBank/DDBJ whole genome shotgun (WGS) entry which is preliminary data.</text>
</comment>
<dbReference type="PANTHER" id="PTHR43685">
    <property type="entry name" value="GLYCOSYLTRANSFERASE"/>
    <property type="match status" value="1"/>
</dbReference>